<dbReference type="Proteomes" id="UP000054526">
    <property type="component" value="Unassembled WGS sequence"/>
</dbReference>
<reference evidence="1 2" key="1">
    <citation type="submission" date="2014-12" db="EMBL/GenBank/DDBJ databases">
        <title>Draft genome sequence of Cohnella kolymensis strain B-2846.</title>
        <authorList>
            <person name="Karlyshev A.V."/>
            <person name="Kudryashova E.B."/>
        </authorList>
    </citation>
    <scope>NUCLEOTIDE SEQUENCE [LARGE SCALE GENOMIC DNA]</scope>
    <source>
        <strain evidence="1 2">VKM B-2846</strain>
    </source>
</reference>
<gene>
    <name evidence="1" type="ORF">SD71_18780</name>
</gene>
<evidence type="ECO:0008006" key="3">
    <source>
        <dbReference type="Google" id="ProtNLM"/>
    </source>
</evidence>
<evidence type="ECO:0000313" key="1">
    <source>
        <dbReference type="EMBL" id="KIL34586.1"/>
    </source>
</evidence>
<accession>A0ABR5A0L5</accession>
<proteinExistence type="predicted"/>
<evidence type="ECO:0000313" key="2">
    <source>
        <dbReference type="Proteomes" id="UP000054526"/>
    </source>
</evidence>
<sequence>MLSLVLAVAVVLSGCSSSKSPKEALQASMSKSSDMKSYSFKGSAKFEDINFPQEGMSAEESAAMLNTFKNAELTWTGAYRADPMLMEINMQLALKGDMAINFSVPIVMNKEKIWIKIPSIPMLPIPETVVGKFLEIDLKKLAEDAGEPLPNLDVAKQQKFVNDMLAIVFKHLDEKTYLTSVKVKDAGLPEDAEVNQVVRFNLDKAKLEPFLKTIVEKIAPEIIDAISKNTEYRDMLGMKAEDIDAAKEGLKEVQGENLNKGLEEMKKVIKTLEITSNIGIDKKDFPTYYDATIKAALDIEGQSGNFTLKTVSQMNNINKEVKFEVGEPKGDSIITMDEMNKQMGGMFGADTATPSM</sequence>
<keyword evidence="2" id="KW-1185">Reference proteome</keyword>
<protein>
    <recommendedName>
        <fullName evidence="3">Lipoprotein</fullName>
    </recommendedName>
</protein>
<organism evidence="1 2">
    <name type="scientific">Cohnella kolymensis</name>
    <dbReference type="NCBI Taxonomy" id="1590652"/>
    <lineage>
        <taxon>Bacteria</taxon>
        <taxon>Bacillati</taxon>
        <taxon>Bacillota</taxon>
        <taxon>Bacilli</taxon>
        <taxon>Bacillales</taxon>
        <taxon>Paenibacillaceae</taxon>
        <taxon>Cohnella</taxon>
    </lineage>
</organism>
<name>A0ABR5A0L5_9BACL</name>
<dbReference type="EMBL" id="JXAL01000029">
    <property type="protein sequence ID" value="KIL34586.1"/>
    <property type="molecule type" value="Genomic_DNA"/>
</dbReference>
<comment type="caution">
    <text evidence="1">The sequence shown here is derived from an EMBL/GenBank/DDBJ whole genome shotgun (WGS) entry which is preliminary data.</text>
</comment>